<proteinExistence type="inferred from homology"/>
<dbReference type="GO" id="GO:0003824">
    <property type="term" value="F:catalytic activity"/>
    <property type="evidence" value="ECO:0007669"/>
    <property type="project" value="UniProtKB-ARBA"/>
</dbReference>
<dbReference type="PANTHER" id="PTHR42964:SF1">
    <property type="entry name" value="POLYKETIDE BIOSYNTHESIS ENOYL-COA HYDRATASE PKSH-RELATED"/>
    <property type="match status" value="1"/>
</dbReference>
<evidence type="ECO:0000256" key="2">
    <source>
        <dbReference type="SAM" id="Phobius"/>
    </source>
</evidence>
<name>A0A4R0L3M7_9ACTN</name>
<dbReference type="Pfam" id="PF00378">
    <property type="entry name" value="ECH_1"/>
    <property type="match status" value="1"/>
</dbReference>
<dbReference type="RefSeq" id="WP_131354109.1">
    <property type="nucleotide sequence ID" value="NZ_SJKB01000003.1"/>
</dbReference>
<dbReference type="Gene3D" id="3.90.226.10">
    <property type="entry name" value="2-enoyl-CoA Hydratase, Chain A, domain 1"/>
    <property type="match status" value="1"/>
</dbReference>
<dbReference type="PANTHER" id="PTHR42964">
    <property type="entry name" value="ENOYL-COA HYDRATASE"/>
    <property type="match status" value="1"/>
</dbReference>
<dbReference type="CDD" id="cd06558">
    <property type="entry name" value="crotonase-like"/>
    <property type="match status" value="1"/>
</dbReference>
<accession>A0A4R0L3M7</accession>
<keyword evidence="4" id="KW-1185">Reference proteome</keyword>
<evidence type="ECO:0000313" key="4">
    <source>
        <dbReference type="Proteomes" id="UP000291144"/>
    </source>
</evidence>
<evidence type="ECO:0000313" key="3">
    <source>
        <dbReference type="EMBL" id="TCC63265.1"/>
    </source>
</evidence>
<evidence type="ECO:0000256" key="1">
    <source>
        <dbReference type="ARBA" id="ARBA00005254"/>
    </source>
</evidence>
<keyword evidence="2" id="KW-0812">Transmembrane</keyword>
<dbReference type="OrthoDB" id="3473569at2"/>
<dbReference type="InterPro" id="IPR051683">
    <property type="entry name" value="Enoyl-CoA_Hydratase/Isomerase"/>
</dbReference>
<keyword evidence="2" id="KW-1133">Transmembrane helix</keyword>
<feature type="transmembrane region" description="Helical" evidence="2">
    <location>
        <begin position="93"/>
        <end position="116"/>
    </location>
</feature>
<dbReference type="AlphaFoldDB" id="A0A4R0L3M7"/>
<gene>
    <name evidence="3" type="ORF">E0H73_12460</name>
</gene>
<dbReference type="SUPFAM" id="SSF52096">
    <property type="entry name" value="ClpP/crotonase"/>
    <property type="match status" value="1"/>
</dbReference>
<keyword evidence="2" id="KW-0472">Membrane</keyword>
<dbReference type="EMBL" id="SJKB01000003">
    <property type="protein sequence ID" value="TCC63265.1"/>
    <property type="molecule type" value="Genomic_DNA"/>
</dbReference>
<organism evidence="3 4">
    <name type="scientific">Kribbella pittospori</name>
    <dbReference type="NCBI Taxonomy" id="722689"/>
    <lineage>
        <taxon>Bacteria</taxon>
        <taxon>Bacillati</taxon>
        <taxon>Actinomycetota</taxon>
        <taxon>Actinomycetes</taxon>
        <taxon>Propionibacteriales</taxon>
        <taxon>Kribbellaceae</taxon>
        <taxon>Kribbella</taxon>
    </lineage>
</organism>
<reference evidence="3 4" key="1">
    <citation type="submission" date="2019-02" db="EMBL/GenBank/DDBJ databases">
        <title>Kribbella capetownensis sp. nov. and Kribbella speibonae sp. nov., isolated from soil.</title>
        <authorList>
            <person name="Curtis S.M."/>
            <person name="Norton I."/>
            <person name="Everest G.J."/>
            <person name="Meyers P.R."/>
        </authorList>
    </citation>
    <scope>NUCLEOTIDE SEQUENCE [LARGE SCALE GENOMIC DNA]</scope>
    <source>
        <strain evidence="3 4">NRRL B-24813</strain>
    </source>
</reference>
<dbReference type="Proteomes" id="UP000291144">
    <property type="component" value="Unassembled WGS sequence"/>
</dbReference>
<dbReference type="InterPro" id="IPR001753">
    <property type="entry name" value="Enoyl-CoA_hydra/iso"/>
</dbReference>
<sequence>MTIRYRSSRGAAYITLARPERRNALDLDTLQELGSALRQARVDDVRVVVLAADGDAFSVGGDLAAITAADDREQYVEDLAETLHRAISELHNLNAIVVSVVAGVTAGAGVALAAAADVVLAADSARFSIAYTKVGLSPDGGTSLLTASLGLHRSLYLTLLNPLLTAEEARAAGLVAEVHPDDELAAAVDRVVGVLLAGSRSAQVVAKRLLRMTATPAPAEAMRREALTIRAAVSTPDAKEGIEAFLDKRGPAFPSATD</sequence>
<comment type="similarity">
    <text evidence="1">Belongs to the enoyl-CoA hydratase/isomerase family.</text>
</comment>
<dbReference type="InterPro" id="IPR029045">
    <property type="entry name" value="ClpP/crotonase-like_dom_sf"/>
</dbReference>
<comment type="caution">
    <text evidence="3">The sequence shown here is derived from an EMBL/GenBank/DDBJ whole genome shotgun (WGS) entry which is preliminary data.</text>
</comment>
<protein>
    <submittedName>
        <fullName evidence="3">Enoyl-CoA hydratase</fullName>
    </submittedName>
</protein>